<dbReference type="STRING" id="1114924.SAMN05216258_10645"/>
<evidence type="ECO:0000313" key="1">
    <source>
        <dbReference type="EMBL" id="SFI36183.1"/>
    </source>
</evidence>
<gene>
    <name evidence="1" type="ORF">SAMN05216258_10645</name>
</gene>
<accession>A0A1I3HKM4</accession>
<dbReference type="EMBL" id="FOQH01000006">
    <property type="protein sequence ID" value="SFI36183.1"/>
    <property type="molecule type" value="Genomic_DNA"/>
</dbReference>
<protein>
    <recommendedName>
        <fullName evidence="3">Homeodomain-like domain-containing protein</fullName>
    </recommendedName>
</protein>
<keyword evidence="2" id="KW-1185">Reference proteome</keyword>
<organism evidence="1 2">
    <name type="scientific">Albimonas pacifica</name>
    <dbReference type="NCBI Taxonomy" id="1114924"/>
    <lineage>
        <taxon>Bacteria</taxon>
        <taxon>Pseudomonadati</taxon>
        <taxon>Pseudomonadota</taxon>
        <taxon>Alphaproteobacteria</taxon>
        <taxon>Rhodobacterales</taxon>
        <taxon>Paracoccaceae</taxon>
        <taxon>Albimonas</taxon>
    </lineage>
</organism>
<dbReference type="OrthoDB" id="7873084at2"/>
<evidence type="ECO:0000313" key="2">
    <source>
        <dbReference type="Proteomes" id="UP000199377"/>
    </source>
</evidence>
<name>A0A1I3HKM4_9RHOB</name>
<reference evidence="1 2" key="1">
    <citation type="submission" date="2016-10" db="EMBL/GenBank/DDBJ databases">
        <authorList>
            <person name="de Groot N.N."/>
        </authorList>
    </citation>
    <scope>NUCLEOTIDE SEQUENCE [LARGE SCALE GENOMIC DNA]</scope>
    <source>
        <strain evidence="1 2">CGMCC 1.11030</strain>
    </source>
</reference>
<dbReference type="AlphaFoldDB" id="A0A1I3HKM4"/>
<dbReference type="SUPFAM" id="SSF46689">
    <property type="entry name" value="Homeodomain-like"/>
    <property type="match status" value="1"/>
</dbReference>
<evidence type="ECO:0008006" key="3">
    <source>
        <dbReference type="Google" id="ProtNLM"/>
    </source>
</evidence>
<dbReference type="Proteomes" id="UP000199377">
    <property type="component" value="Unassembled WGS sequence"/>
</dbReference>
<dbReference type="RefSeq" id="WP_092860416.1">
    <property type="nucleotide sequence ID" value="NZ_FOQH01000006.1"/>
</dbReference>
<proteinExistence type="predicted"/>
<sequence>MALPKPTLGYPSRSAAVQALREQGWSMRRIAEEIGISLGTVSALDASAKRRREPRPAEVNGKTVLFPAEVLDRLRPHAARRGITPNELARRIVDVAIDECMIDAILDDELEASR</sequence>
<dbReference type="InterPro" id="IPR009057">
    <property type="entry name" value="Homeodomain-like_sf"/>
</dbReference>